<dbReference type="Pfam" id="PF00078">
    <property type="entry name" value="RVT_1"/>
    <property type="match status" value="2"/>
</dbReference>
<protein>
    <recommendedName>
        <fullName evidence="3">Reverse transcriptase domain-containing protein</fullName>
    </recommendedName>
</protein>
<dbReference type="GeneID" id="32888795"/>
<evidence type="ECO:0000259" key="3">
    <source>
        <dbReference type="PROSITE" id="PS50878"/>
    </source>
</evidence>
<dbReference type="RefSeq" id="YP_009364339.1">
    <property type="nucleotide sequence ID" value="NC_034659.1"/>
</dbReference>
<reference evidence="4" key="1">
    <citation type="submission" date="2017-02" db="EMBL/GenBank/DDBJ databases">
        <title>SMRT sequencing of the wild medicinal fungus Ophiocordyceps sinensis mitochondrial genome reveals phylogenetic relationship and depicts a genome-wide modification map.</title>
        <authorList>
            <person name="Liu D."/>
            <person name="Kang X."/>
            <person name="Hu L."/>
        </authorList>
    </citation>
    <scope>NUCLEOTIDE SEQUENCE</scope>
</reference>
<dbReference type="PROSITE" id="PS50878">
    <property type="entry name" value="RT_POL"/>
    <property type="match status" value="1"/>
</dbReference>
<dbReference type="EMBL" id="MH400233">
    <property type="protein sequence ID" value="QDH07253.1"/>
    <property type="molecule type" value="Genomic_DNA"/>
</dbReference>
<dbReference type="SUPFAM" id="SSF56672">
    <property type="entry name" value="DNA/RNA polymerases"/>
    <property type="match status" value="1"/>
</dbReference>
<dbReference type="EMBL" id="KY622006">
    <property type="protein sequence ID" value="ARF03419.1"/>
    <property type="molecule type" value="Genomic_DNA"/>
</dbReference>
<dbReference type="GO" id="GO:0006315">
    <property type="term" value="P:homing of group II introns"/>
    <property type="evidence" value="ECO:0007669"/>
    <property type="project" value="TreeGrafter"/>
</dbReference>
<proteinExistence type="predicted"/>
<evidence type="ECO:0000256" key="2">
    <source>
        <dbReference type="ARBA" id="ARBA00023128"/>
    </source>
</evidence>
<dbReference type="Pfam" id="PF21368">
    <property type="entry name" value="AI2M-like_HNH"/>
    <property type="match status" value="1"/>
</dbReference>
<dbReference type="Pfam" id="PF01348">
    <property type="entry name" value="Intron_maturas2"/>
    <property type="match status" value="1"/>
</dbReference>
<dbReference type="GO" id="GO:0003964">
    <property type="term" value="F:RNA-directed DNA polymerase activity"/>
    <property type="evidence" value="ECO:0007669"/>
    <property type="project" value="TreeGrafter"/>
</dbReference>
<organism evidence="4">
    <name type="scientific">Ophiocordyceps sinensis</name>
    <dbReference type="NCBI Taxonomy" id="72228"/>
    <lineage>
        <taxon>Eukaryota</taxon>
        <taxon>Fungi</taxon>
        <taxon>Dikarya</taxon>
        <taxon>Ascomycota</taxon>
        <taxon>Pezizomycotina</taxon>
        <taxon>Sordariomycetes</taxon>
        <taxon>Hypocreomycetidae</taxon>
        <taxon>Hypocreales</taxon>
        <taxon>Ophiocordycipitaceae</taxon>
        <taxon>Ophiocordyceps</taxon>
    </lineage>
</organism>
<feature type="domain" description="Reverse transcriptase" evidence="3">
    <location>
        <begin position="233"/>
        <end position="528"/>
    </location>
</feature>
<gene>
    <name evidence="4" type="primary">orf787</name>
</gene>
<sequence length="787" mass="90402">MRPLTIMKPASLMAITELMLCKSTDLPIIEMRRGVEHVSEVTKESSYDNLSGKIIFIQGPIINPSKDAKFNLKVTDTSISELLVEKHYANKNSSDRTYATCITMGPKDGITDFIIGTGDRLREAIPMWWLENHSTKKCGDGVTVVLNKEGSQESLFDKMATSVNSRGNPLLNTNVKAYYPLQVQTRGISSKALKDIETYKKAYEKMKSKPGNMTEGSDGNTLDGMSLIKLEKLRDSILDWTFEFKPTRRIFIPKANGKMRPLGIPSTMDKLLQNILKDLMEPELEKIFHPKSFAFRPKKSLHLTLLEVQRMTGITWIIEGDITGYFDNIDHHILAKLIQDRIKPDQNIMNLIWKFFRAGYMEVDKGYQESLIGVPQGGILSPILSNLYLTPFDEYVDTLKEKYNKLPISGRNPEYRKYESIIGNHRRKLRISKERSQEEILDIKNTIAKAGIKLRTMPSAIRTGSKVHYVRYADDWVIGISGPKSLAIEIRDLVKEFLSKELKLELKMDKTKITNLGAEYVTFLGHYIKAQTLSQNQSTRRRSAETRESLKIRKSTGKPKILVPKELLKERLIKNGFANEKGFPKSCNKFIFLPDHEIITRYNYVLRGILNFYNMAENRSNLNETLYILEYSLVHTLAAKHRSTTSKIFKKYGMPVKCRVKDRSVKFEKPESLSAEYLNREYYRVRDVYANIPFEVQDPFSSLKFDLRVSNSILDEPCLICDSKDNVEMHHLKHLKDTKDKGTLIKVMSKIRRKVIPLCRVCHAKVHAGKYDGMSLKELRKNPNKSE</sequence>
<dbReference type="InterPro" id="IPR043502">
    <property type="entry name" value="DNA/RNA_pol_sf"/>
</dbReference>
<dbReference type="AlphaFoldDB" id="A0A1W5T2C4"/>
<dbReference type="PANTHER" id="PTHR33642">
    <property type="entry name" value="COX1/OXI3 INTRON 1 PROTEIN-RELATED"/>
    <property type="match status" value="1"/>
</dbReference>
<dbReference type="CDD" id="cd01651">
    <property type="entry name" value="RT_G2_intron"/>
    <property type="match status" value="1"/>
</dbReference>
<reference evidence="5" key="2">
    <citation type="submission" date="2018-05" db="EMBL/GenBank/DDBJ databases">
        <authorList>
            <person name="Zhang Y."/>
        </authorList>
    </citation>
    <scope>NUCLEOTIDE SEQUENCE</scope>
</reference>
<evidence type="ECO:0000313" key="5">
    <source>
        <dbReference type="EMBL" id="QDH07253.1"/>
    </source>
</evidence>
<name>A0A1W5T2C4_9HYPO</name>
<dbReference type="InterPro" id="IPR024937">
    <property type="entry name" value="Domain_X"/>
</dbReference>
<geneLocation type="mitochondrion" evidence="4"/>
<evidence type="ECO:0000313" key="4">
    <source>
        <dbReference type="EMBL" id="ARF03419.1"/>
    </source>
</evidence>
<accession>A0A1W5T2C4</accession>
<dbReference type="InterPro" id="IPR000477">
    <property type="entry name" value="RT_dom"/>
</dbReference>
<dbReference type="GO" id="GO:0090615">
    <property type="term" value="P:mitochondrial mRNA processing"/>
    <property type="evidence" value="ECO:0007669"/>
    <property type="project" value="TreeGrafter"/>
</dbReference>
<keyword evidence="2 4" id="KW-0496">Mitochondrion</keyword>
<dbReference type="PANTHER" id="PTHR33642:SF4">
    <property type="entry name" value="COX1_OXI3 INTRON 1 PROTEIN-RELATED"/>
    <property type="match status" value="1"/>
</dbReference>
<dbReference type="GO" id="GO:0005739">
    <property type="term" value="C:mitochondrion"/>
    <property type="evidence" value="ECO:0007669"/>
    <property type="project" value="UniProtKB-SubCell"/>
</dbReference>
<dbReference type="InterPro" id="IPR049030">
    <property type="entry name" value="AI2M-like_HNH"/>
</dbReference>
<evidence type="ECO:0000256" key="1">
    <source>
        <dbReference type="ARBA" id="ARBA00004173"/>
    </source>
</evidence>
<comment type="subcellular location">
    <subcellularLocation>
        <location evidence="1">Mitochondrion</location>
    </subcellularLocation>
</comment>